<protein>
    <submittedName>
        <fullName evidence="2">ATP-binding protein</fullName>
    </submittedName>
</protein>
<dbReference type="InterPro" id="IPR003594">
    <property type="entry name" value="HATPase_dom"/>
</dbReference>
<dbReference type="InterPro" id="IPR036890">
    <property type="entry name" value="HATPase_C_sf"/>
</dbReference>
<name>A0A3J1SHK1_ECOLX</name>
<keyword evidence="2" id="KW-0547">Nucleotide-binding</keyword>
<dbReference type="SUPFAM" id="SSF55874">
    <property type="entry name" value="ATPase domain of HSP90 chaperone/DNA topoisomerase II/histidine kinase"/>
    <property type="match status" value="1"/>
</dbReference>
<organism evidence="2 3">
    <name type="scientific">Escherichia coli</name>
    <dbReference type="NCBI Taxonomy" id="562"/>
    <lineage>
        <taxon>Bacteria</taxon>
        <taxon>Pseudomonadati</taxon>
        <taxon>Pseudomonadota</taxon>
        <taxon>Gammaproteobacteria</taxon>
        <taxon>Enterobacterales</taxon>
        <taxon>Enterobacteriaceae</taxon>
        <taxon>Escherichia</taxon>
    </lineage>
</organism>
<dbReference type="Proteomes" id="UP000272336">
    <property type="component" value="Unassembled WGS sequence"/>
</dbReference>
<gene>
    <name evidence="2" type="ORF">D9D43_15250</name>
</gene>
<proteinExistence type="predicted"/>
<evidence type="ECO:0000313" key="2">
    <source>
        <dbReference type="EMBL" id="MGE14922.1"/>
    </source>
</evidence>
<dbReference type="Pfam" id="PF02518">
    <property type="entry name" value="HATPase_c"/>
    <property type="match status" value="1"/>
</dbReference>
<comment type="caution">
    <text evidence="2">The sequence shown here is derived from an EMBL/GenBank/DDBJ whole genome shotgun (WGS) entry which is preliminary data.</text>
</comment>
<dbReference type="RefSeq" id="WP_021529153.1">
    <property type="nucleotide sequence ID" value="NZ_BGHM01000021.1"/>
</dbReference>
<evidence type="ECO:0000259" key="1">
    <source>
        <dbReference type="Pfam" id="PF02518"/>
    </source>
</evidence>
<dbReference type="Gene3D" id="3.30.565.10">
    <property type="entry name" value="Histidine kinase-like ATPase, C-terminal domain"/>
    <property type="match status" value="1"/>
</dbReference>
<keyword evidence="2" id="KW-0067">ATP-binding</keyword>
<dbReference type="EMBL" id="RNLZ01000027">
    <property type="protein sequence ID" value="MGE14922.1"/>
    <property type="molecule type" value="Genomic_DNA"/>
</dbReference>
<dbReference type="GO" id="GO:0005524">
    <property type="term" value="F:ATP binding"/>
    <property type="evidence" value="ECO:0007669"/>
    <property type="project" value="UniProtKB-KW"/>
</dbReference>
<sequence>MSRILFPSSCNPEKIFNFCNEIEKHSGQQQITIDFSHMGRIEPFTMVYVAKHIRDFHRKQKKNIDGFKLFCSGHENKDYAANMAFFRAFGLKHGREPGCTDGNNNFVPFTILRVQTVIDEANDKYTEVQEIVEERSGKLAKILARQEEGDLIDALTFSIREIMRNVVEHSDSKVIEYCAQYWPSYDRVEITISDNGIGMKKSLSKNPYIEADNDSEAIQLALMPSISSKNFKGARINTRNPWHNSGFGLYMISRICKLGGSFLICSGDHAIYLDEHGKKHIELGHYHEGTVVRMVLNTKKLGSLSSMLTQFKEDGYKIAAEIKHTGVYTASAASQMLSRDFK</sequence>
<accession>A0A3J1SHK1</accession>
<reference evidence="2 3" key="1">
    <citation type="submission" date="2018-10" db="EMBL/GenBank/DDBJ databases">
        <authorList>
            <consortium name="NARMS: The National Antimicrobial Resistance Monitoring System"/>
        </authorList>
    </citation>
    <scope>NUCLEOTIDE SEQUENCE [LARGE SCALE GENOMIC DNA]</scope>
    <source>
        <strain evidence="2 3">CVM N17EC0060</strain>
    </source>
</reference>
<evidence type="ECO:0000313" key="3">
    <source>
        <dbReference type="Proteomes" id="UP000272336"/>
    </source>
</evidence>
<feature type="domain" description="Histidine kinase/HSP90-like ATPase" evidence="1">
    <location>
        <begin position="155"/>
        <end position="295"/>
    </location>
</feature>
<dbReference type="AlphaFoldDB" id="A0A3J1SHK1"/>